<proteinExistence type="predicted"/>
<gene>
    <name evidence="2" type="ORF">IPOD504_LOCUS9373</name>
</gene>
<dbReference type="EMBL" id="OW152835">
    <property type="protein sequence ID" value="CAH2056106.1"/>
    <property type="molecule type" value="Genomic_DNA"/>
</dbReference>
<organism evidence="2 3">
    <name type="scientific">Iphiclides podalirius</name>
    <name type="common">scarce swallowtail</name>
    <dbReference type="NCBI Taxonomy" id="110791"/>
    <lineage>
        <taxon>Eukaryota</taxon>
        <taxon>Metazoa</taxon>
        <taxon>Ecdysozoa</taxon>
        <taxon>Arthropoda</taxon>
        <taxon>Hexapoda</taxon>
        <taxon>Insecta</taxon>
        <taxon>Pterygota</taxon>
        <taxon>Neoptera</taxon>
        <taxon>Endopterygota</taxon>
        <taxon>Lepidoptera</taxon>
        <taxon>Glossata</taxon>
        <taxon>Ditrysia</taxon>
        <taxon>Papilionoidea</taxon>
        <taxon>Papilionidae</taxon>
        <taxon>Papilioninae</taxon>
        <taxon>Iphiclides</taxon>
    </lineage>
</organism>
<reference evidence="2" key="1">
    <citation type="submission" date="2022-03" db="EMBL/GenBank/DDBJ databases">
        <authorList>
            <person name="Martin H S."/>
        </authorList>
    </citation>
    <scope>NUCLEOTIDE SEQUENCE</scope>
</reference>
<evidence type="ECO:0000256" key="1">
    <source>
        <dbReference type="SAM" id="MobiDB-lite"/>
    </source>
</evidence>
<protein>
    <submittedName>
        <fullName evidence="2">Uncharacterized protein</fullName>
    </submittedName>
</protein>
<feature type="compositionally biased region" description="Polar residues" evidence="1">
    <location>
        <begin position="31"/>
        <end position="50"/>
    </location>
</feature>
<dbReference type="Proteomes" id="UP000837857">
    <property type="component" value="Chromosome 23"/>
</dbReference>
<evidence type="ECO:0000313" key="2">
    <source>
        <dbReference type="EMBL" id="CAH2056106.1"/>
    </source>
</evidence>
<sequence length="142" mass="16324">MADELQGCVNEAFELSEQAENDCSSEEKTNKQVSGRNQSEIPSNQASEEGNCNEILPYKIIERSTTLSSDVAERLDSVAKDLEETDKDRRQLDTQRRLSISSSIDLNYKFKGPIYESYHEGRNERRSWMRLSLREETLKGKL</sequence>
<accession>A0ABN8IGV3</accession>
<feature type="region of interest" description="Disordered" evidence="1">
    <location>
        <begin position="16"/>
        <end position="52"/>
    </location>
</feature>
<name>A0ABN8IGV3_9NEOP</name>
<feature type="non-terminal residue" evidence="2">
    <location>
        <position position="142"/>
    </location>
</feature>
<keyword evidence="3" id="KW-1185">Reference proteome</keyword>
<evidence type="ECO:0000313" key="3">
    <source>
        <dbReference type="Proteomes" id="UP000837857"/>
    </source>
</evidence>